<dbReference type="OrthoDB" id="1082056at2"/>
<dbReference type="PATRIC" id="fig|1280950.3.peg.2154"/>
<keyword evidence="1" id="KW-0472">Membrane</keyword>
<accession>A0A059FLX0</accession>
<keyword evidence="1" id="KW-0812">Transmembrane</keyword>
<feature type="transmembrane region" description="Helical" evidence="1">
    <location>
        <begin position="227"/>
        <end position="247"/>
    </location>
</feature>
<organism evidence="2 3">
    <name type="scientific">Hyphomonas johnsonii MHS-2</name>
    <dbReference type="NCBI Taxonomy" id="1280950"/>
    <lineage>
        <taxon>Bacteria</taxon>
        <taxon>Pseudomonadati</taxon>
        <taxon>Pseudomonadota</taxon>
        <taxon>Alphaproteobacteria</taxon>
        <taxon>Hyphomonadales</taxon>
        <taxon>Hyphomonadaceae</taxon>
        <taxon>Hyphomonas</taxon>
    </lineage>
</organism>
<feature type="transmembrane region" description="Helical" evidence="1">
    <location>
        <begin position="397"/>
        <end position="416"/>
    </location>
</feature>
<feature type="transmembrane region" description="Helical" evidence="1">
    <location>
        <begin position="188"/>
        <end position="215"/>
    </location>
</feature>
<keyword evidence="3" id="KW-1185">Reference proteome</keyword>
<protein>
    <submittedName>
        <fullName evidence="2">Uncharacterized protein</fullName>
    </submittedName>
</protein>
<evidence type="ECO:0000256" key="1">
    <source>
        <dbReference type="SAM" id="Phobius"/>
    </source>
</evidence>
<feature type="transmembrane region" description="Helical" evidence="1">
    <location>
        <begin position="287"/>
        <end position="307"/>
    </location>
</feature>
<gene>
    <name evidence="2" type="ORF">HJO_10762</name>
</gene>
<dbReference type="eggNOG" id="COG1287">
    <property type="taxonomic scope" value="Bacteria"/>
</dbReference>
<feature type="transmembrane region" description="Helical" evidence="1">
    <location>
        <begin position="374"/>
        <end position="391"/>
    </location>
</feature>
<dbReference type="Proteomes" id="UP000025171">
    <property type="component" value="Unassembled WGS sequence"/>
</dbReference>
<dbReference type="EMBL" id="ARYK01000005">
    <property type="protein sequence ID" value="KCZ91592.1"/>
    <property type="molecule type" value="Genomic_DNA"/>
</dbReference>
<dbReference type="RefSeq" id="WP_035616857.1">
    <property type="nucleotide sequence ID" value="NZ_ARYK01000005.1"/>
</dbReference>
<reference evidence="2 3" key="1">
    <citation type="journal article" date="2014" name="Antonie Van Leeuwenhoek">
        <title>Hyphomonas beringensis sp. nov. and Hyphomonas chukchiensis sp. nov., isolated from surface seawater of the Bering Sea and Chukchi Sea.</title>
        <authorList>
            <person name="Li C."/>
            <person name="Lai Q."/>
            <person name="Li G."/>
            <person name="Dong C."/>
            <person name="Wang J."/>
            <person name="Liao Y."/>
            <person name="Shao Z."/>
        </authorList>
    </citation>
    <scope>NUCLEOTIDE SEQUENCE [LARGE SCALE GENOMIC DNA]</scope>
    <source>
        <strain evidence="2 3">MHS-2</strain>
    </source>
</reference>
<keyword evidence="1" id="KW-1133">Transmembrane helix</keyword>
<feature type="transmembrane region" description="Helical" evidence="1">
    <location>
        <begin position="14"/>
        <end position="37"/>
    </location>
</feature>
<dbReference type="STRING" id="1280950.HJO_10762"/>
<feature type="transmembrane region" description="Helical" evidence="1">
    <location>
        <begin position="130"/>
        <end position="148"/>
    </location>
</feature>
<feature type="transmembrane region" description="Helical" evidence="1">
    <location>
        <begin position="428"/>
        <end position="448"/>
    </location>
</feature>
<proteinExistence type="predicted"/>
<feature type="transmembrane region" description="Helical" evidence="1">
    <location>
        <begin position="104"/>
        <end position="124"/>
    </location>
</feature>
<comment type="caution">
    <text evidence="2">The sequence shown here is derived from an EMBL/GenBank/DDBJ whole genome shotgun (WGS) entry which is preliminary data.</text>
</comment>
<name>A0A059FLX0_9PROT</name>
<sequence>MPTRQAGDAIMRQIAVGFGALMVLSLLVMSVVAGRFANGSADGDDVMRLVQIQDFLAGQGWFDVSQARLGPDGGTAMHWSRLVDVPILALTAVLDIVLPADAALYWACALWPPLSVLLLVWGLVMGARHLGGRTVLVFTCIIAGAILFRHQKFLSFSIDHHNVQLAFLAIALGASLDPARRPASLALAGAALAISTAIGVEVYAFVGVFCAFHALDWAVTGAPARRGVAAFGASFGLSTLALFFLTIGPAHYGTVHCDALSLVTVSAAALGGFGLALAAWTLSGRAMAVRGAGLAGLGLACGVLLLLQAPQCLANPLSDLPPIVQTLWLDSVDEARPIYAAVPNMAQEVPFRAGIMLVALGVSAWQVRRGVNRRGHLLIAALLLIDIALMIQQVRFYTFGHIFAILPLGAWVAGLYSQKGVDGARGAGYILALAVSVPLVWGAPGMVFKPAPSQALPSAVASKACAGPASIAALNAVPVGLVLTVADAGPGILEHTDQRVLHGHYHRNVAGIETALEIFTAPPADAVQRMRAAGIAYVLACPMHPEMEMLAGAHPEGLAAHMQDTAVPEGLDVLAVPAEGVTLYRVQPPST</sequence>
<feature type="transmembrane region" description="Helical" evidence="1">
    <location>
        <begin position="259"/>
        <end position="280"/>
    </location>
</feature>
<dbReference type="AlphaFoldDB" id="A0A059FLX0"/>
<feature type="transmembrane region" description="Helical" evidence="1">
    <location>
        <begin position="349"/>
        <end position="367"/>
    </location>
</feature>
<evidence type="ECO:0000313" key="3">
    <source>
        <dbReference type="Proteomes" id="UP000025171"/>
    </source>
</evidence>
<evidence type="ECO:0000313" key="2">
    <source>
        <dbReference type="EMBL" id="KCZ91592.1"/>
    </source>
</evidence>